<protein>
    <submittedName>
        <fullName evidence="2">Uncharacterized protein</fullName>
    </submittedName>
</protein>
<evidence type="ECO:0000313" key="3">
    <source>
        <dbReference type="Proteomes" id="UP001642540"/>
    </source>
</evidence>
<keyword evidence="1" id="KW-0472">Membrane</keyword>
<reference evidence="2 3" key="1">
    <citation type="submission" date="2024-08" db="EMBL/GenBank/DDBJ databases">
        <authorList>
            <person name="Cucini C."/>
            <person name="Frati F."/>
        </authorList>
    </citation>
    <scope>NUCLEOTIDE SEQUENCE [LARGE SCALE GENOMIC DNA]</scope>
</reference>
<feature type="transmembrane region" description="Helical" evidence="1">
    <location>
        <begin position="50"/>
        <end position="69"/>
    </location>
</feature>
<keyword evidence="1" id="KW-1133">Transmembrane helix</keyword>
<dbReference type="Proteomes" id="UP001642540">
    <property type="component" value="Unassembled WGS sequence"/>
</dbReference>
<accession>A0ABP1PTK1</accession>
<name>A0ABP1PTK1_9HEXA</name>
<comment type="caution">
    <text evidence="2">The sequence shown here is derived from an EMBL/GenBank/DDBJ whole genome shotgun (WGS) entry which is preliminary data.</text>
</comment>
<dbReference type="EMBL" id="CAXLJM020000007">
    <property type="protein sequence ID" value="CAL8074780.1"/>
    <property type="molecule type" value="Genomic_DNA"/>
</dbReference>
<sequence>MSFVSAASDDFLMEIKAQLRSGNVAGMERLYGRKLYKSIRKIKMKIGPSFIGPSMVGNAMMTLLNYYIAAAMW</sequence>
<keyword evidence="1" id="KW-0812">Transmembrane</keyword>
<evidence type="ECO:0000256" key="1">
    <source>
        <dbReference type="SAM" id="Phobius"/>
    </source>
</evidence>
<evidence type="ECO:0000313" key="2">
    <source>
        <dbReference type="EMBL" id="CAL8074780.1"/>
    </source>
</evidence>
<gene>
    <name evidence="2" type="ORF">ODALV1_LOCUS2990</name>
</gene>
<organism evidence="2 3">
    <name type="scientific">Orchesella dallaii</name>
    <dbReference type="NCBI Taxonomy" id="48710"/>
    <lineage>
        <taxon>Eukaryota</taxon>
        <taxon>Metazoa</taxon>
        <taxon>Ecdysozoa</taxon>
        <taxon>Arthropoda</taxon>
        <taxon>Hexapoda</taxon>
        <taxon>Collembola</taxon>
        <taxon>Entomobryomorpha</taxon>
        <taxon>Entomobryoidea</taxon>
        <taxon>Orchesellidae</taxon>
        <taxon>Orchesellinae</taxon>
        <taxon>Orchesella</taxon>
    </lineage>
</organism>
<proteinExistence type="predicted"/>
<keyword evidence="3" id="KW-1185">Reference proteome</keyword>